<proteinExistence type="predicted"/>
<dbReference type="AlphaFoldDB" id="W2G5Q3"/>
<dbReference type="EMBL" id="KI688369">
    <property type="protein sequence ID" value="ETK77585.1"/>
    <property type="molecule type" value="Genomic_DNA"/>
</dbReference>
<protein>
    <recommendedName>
        <fullName evidence="2">MULE transposase domain-containing protein</fullName>
    </recommendedName>
</protein>
<organism evidence="1">
    <name type="scientific">Phytophthora nicotianae</name>
    <name type="common">Potato buckeye rot agent</name>
    <name type="synonym">Phytophthora parasitica</name>
    <dbReference type="NCBI Taxonomy" id="4792"/>
    <lineage>
        <taxon>Eukaryota</taxon>
        <taxon>Sar</taxon>
        <taxon>Stramenopiles</taxon>
        <taxon>Oomycota</taxon>
        <taxon>Peronosporomycetes</taxon>
        <taxon>Peronosporales</taxon>
        <taxon>Peronosporaceae</taxon>
        <taxon>Phytophthora</taxon>
    </lineage>
</organism>
<dbReference type="Proteomes" id="UP000053236">
    <property type="component" value="Unassembled WGS sequence"/>
</dbReference>
<reference evidence="1" key="1">
    <citation type="submission" date="2013-11" db="EMBL/GenBank/DDBJ databases">
        <title>The Genome Sequence of Phytophthora parasitica CJ02B3.</title>
        <authorList>
            <consortium name="The Broad Institute Genomics Platform"/>
            <person name="Russ C."/>
            <person name="Tyler B."/>
            <person name="Panabieres F."/>
            <person name="Shan W."/>
            <person name="Tripathy S."/>
            <person name="Grunwald N."/>
            <person name="Machado M."/>
            <person name="Johnson C.S."/>
            <person name="Arredondo F."/>
            <person name="Hong C."/>
            <person name="Coffey M."/>
            <person name="Young S.K."/>
            <person name="Zeng Q."/>
            <person name="Gargeya S."/>
            <person name="Fitzgerald M."/>
            <person name="Abouelleil A."/>
            <person name="Alvarado L."/>
            <person name="Chapman S.B."/>
            <person name="Gainer-Dewar J."/>
            <person name="Goldberg J."/>
            <person name="Griggs A."/>
            <person name="Gujja S."/>
            <person name="Hansen M."/>
            <person name="Howarth C."/>
            <person name="Imamovic A."/>
            <person name="Ireland A."/>
            <person name="Larimer J."/>
            <person name="McCowan C."/>
            <person name="Murphy C."/>
            <person name="Pearson M."/>
            <person name="Poon T.W."/>
            <person name="Priest M."/>
            <person name="Roberts A."/>
            <person name="Saif S."/>
            <person name="Shea T."/>
            <person name="Sykes S."/>
            <person name="Wortman J."/>
            <person name="Nusbaum C."/>
            <person name="Birren B."/>
        </authorList>
    </citation>
    <scope>NUCLEOTIDE SEQUENCE [LARGE SCALE GENOMIC DNA]</scope>
    <source>
        <strain evidence="1">CJ02B3</strain>
    </source>
</reference>
<evidence type="ECO:0008006" key="2">
    <source>
        <dbReference type="Google" id="ProtNLM"/>
    </source>
</evidence>
<name>W2G5Q3_PHYNI</name>
<gene>
    <name evidence="1" type="ORF">L915_16167</name>
</gene>
<dbReference type="VEuPathDB" id="FungiDB:PPTG_19820"/>
<evidence type="ECO:0000313" key="1">
    <source>
        <dbReference type="EMBL" id="ETK77585.1"/>
    </source>
</evidence>
<accession>W2G5Q3</accession>
<sequence>MFKCIAFSLGKEPNPEDVVCDFEGALILAIRSQFPIVGCLFHFKQACRRKLKEYRMPNEEAEIAMSFGVFDMLTVIDPEKNCCSAHCMGETALEYLSRHKKDRQSYEQPIRAFASRVERQDEAPPFSEV</sequence>